<name>A0A8B6H3L8_MYTGA</name>
<proteinExistence type="predicted"/>
<accession>A0A8B6H3L8</accession>
<sequence>MDNIDDDKNFYDSNAAVKGVIENFRRLQNFWEEKSKGKSRIISNDVQIDTFNSVYKLHGPIYVHIKRNVTVETKTMPFSDVHTQKMGCREKHVSDEQSKKEDQHILKDVQIDTFNTVYYVHGPIYVHINRKSSNDSRTSIQARQPHATRQIDVVDNKFFPKLKTFWEEKTKAEEHGRISKDAQTDTFNTVYKLHGPIYVHIFPNFKTFREEKNKTKEHGRISKDAQIDTFNTVYKLHSPIYVHIHRRKIVDSMIGAVNENCPSRQTDTFKSFLAGAGVLGVCFALVRMLMPHSVNIRLI</sequence>
<organism evidence="1 2">
    <name type="scientific">Mytilus galloprovincialis</name>
    <name type="common">Mediterranean mussel</name>
    <dbReference type="NCBI Taxonomy" id="29158"/>
    <lineage>
        <taxon>Eukaryota</taxon>
        <taxon>Metazoa</taxon>
        <taxon>Spiralia</taxon>
        <taxon>Lophotrochozoa</taxon>
        <taxon>Mollusca</taxon>
        <taxon>Bivalvia</taxon>
        <taxon>Autobranchia</taxon>
        <taxon>Pteriomorphia</taxon>
        <taxon>Mytilida</taxon>
        <taxon>Mytiloidea</taxon>
        <taxon>Mytilidae</taxon>
        <taxon>Mytilinae</taxon>
        <taxon>Mytilus</taxon>
    </lineage>
</organism>
<dbReference type="EMBL" id="UYJE01009413">
    <property type="protein sequence ID" value="VDI73328.1"/>
    <property type="molecule type" value="Genomic_DNA"/>
</dbReference>
<dbReference type="OrthoDB" id="10433756at2759"/>
<gene>
    <name evidence="1" type="ORF">MGAL_10B059882</name>
</gene>
<reference evidence="1" key="1">
    <citation type="submission" date="2018-11" db="EMBL/GenBank/DDBJ databases">
        <authorList>
            <person name="Alioto T."/>
            <person name="Alioto T."/>
        </authorList>
    </citation>
    <scope>NUCLEOTIDE SEQUENCE</scope>
</reference>
<dbReference type="AlphaFoldDB" id="A0A8B6H3L8"/>
<keyword evidence="2" id="KW-1185">Reference proteome</keyword>
<comment type="caution">
    <text evidence="1">The sequence shown here is derived from an EMBL/GenBank/DDBJ whole genome shotgun (WGS) entry which is preliminary data.</text>
</comment>
<evidence type="ECO:0000313" key="2">
    <source>
        <dbReference type="Proteomes" id="UP000596742"/>
    </source>
</evidence>
<dbReference type="Proteomes" id="UP000596742">
    <property type="component" value="Unassembled WGS sequence"/>
</dbReference>
<evidence type="ECO:0000313" key="1">
    <source>
        <dbReference type="EMBL" id="VDI73328.1"/>
    </source>
</evidence>
<protein>
    <submittedName>
        <fullName evidence="1">Uncharacterized protein</fullName>
    </submittedName>
</protein>